<evidence type="ECO:0000313" key="3">
    <source>
        <dbReference type="Proteomes" id="UP000237271"/>
    </source>
</evidence>
<feature type="compositionally biased region" description="Low complexity" evidence="1">
    <location>
        <begin position="75"/>
        <end position="85"/>
    </location>
</feature>
<dbReference type="AlphaFoldDB" id="A0A2P4YJP6"/>
<feature type="non-terminal residue" evidence="2">
    <location>
        <position position="195"/>
    </location>
</feature>
<keyword evidence="3" id="KW-1185">Reference proteome</keyword>
<feature type="region of interest" description="Disordered" evidence="1">
    <location>
        <begin position="64"/>
        <end position="85"/>
    </location>
</feature>
<dbReference type="EMBL" id="NCKW01002202">
    <property type="protein sequence ID" value="POM78013.1"/>
    <property type="molecule type" value="Genomic_DNA"/>
</dbReference>
<accession>A0A2P4YJP6</accession>
<sequence length="195" mass="21267">MKCASIDCSCEELTATDPCVVCGRGVHHICSNELYDSGALSERFCSASCLYQYKTVTSPPSGALESGFEAQEMPSSSSQVSQSSTSSGVDVYGIPLEIIHFRQQNSRHEVWEMAHRLATPVSKTTGQDMEPFTHICLLCAQQLTCNTFAGPSAWEGAVHRWSNTSNVKSHMISLHDDHPLGMAEASLKLKTATRH</sequence>
<protein>
    <submittedName>
        <fullName evidence="2">Uncharacterized protein</fullName>
    </submittedName>
</protein>
<comment type="caution">
    <text evidence="2">The sequence shown here is derived from an EMBL/GenBank/DDBJ whole genome shotgun (WGS) entry which is preliminary data.</text>
</comment>
<evidence type="ECO:0000313" key="2">
    <source>
        <dbReference type="EMBL" id="POM78013.1"/>
    </source>
</evidence>
<proteinExistence type="predicted"/>
<gene>
    <name evidence="2" type="ORF">PHPALM_4515</name>
</gene>
<name>A0A2P4YJP6_9STRA</name>
<organism evidence="2 3">
    <name type="scientific">Phytophthora palmivora</name>
    <dbReference type="NCBI Taxonomy" id="4796"/>
    <lineage>
        <taxon>Eukaryota</taxon>
        <taxon>Sar</taxon>
        <taxon>Stramenopiles</taxon>
        <taxon>Oomycota</taxon>
        <taxon>Peronosporomycetes</taxon>
        <taxon>Peronosporales</taxon>
        <taxon>Peronosporaceae</taxon>
        <taxon>Phytophthora</taxon>
    </lineage>
</organism>
<reference evidence="2 3" key="1">
    <citation type="journal article" date="2017" name="Genome Biol. Evol.">
        <title>Phytophthora megakarya and P. palmivora, closely related causal agents of cacao black pod rot, underwent increases in genome sizes and gene numbers by different mechanisms.</title>
        <authorList>
            <person name="Ali S.S."/>
            <person name="Shao J."/>
            <person name="Lary D.J."/>
            <person name="Kronmiller B."/>
            <person name="Shen D."/>
            <person name="Strem M.D."/>
            <person name="Amoako-Attah I."/>
            <person name="Akrofi A.Y."/>
            <person name="Begoude B.A."/>
            <person name="Ten Hoopen G.M."/>
            <person name="Coulibaly K."/>
            <person name="Kebe B.I."/>
            <person name="Melnick R.L."/>
            <person name="Guiltinan M.J."/>
            <person name="Tyler B.M."/>
            <person name="Meinhardt L.W."/>
            <person name="Bailey B.A."/>
        </authorList>
    </citation>
    <scope>NUCLEOTIDE SEQUENCE [LARGE SCALE GENOMIC DNA]</scope>
    <source>
        <strain evidence="3">sbr112.9</strain>
    </source>
</reference>
<evidence type="ECO:0000256" key="1">
    <source>
        <dbReference type="SAM" id="MobiDB-lite"/>
    </source>
</evidence>
<dbReference type="Proteomes" id="UP000237271">
    <property type="component" value="Unassembled WGS sequence"/>
</dbReference>
<dbReference type="OrthoDB" id="117394at2759"/>